<proteinExistence type="predicted"/>
<sequence length="163" mass="18686">QVGKTTLFQQIVRKYSLGGKENGPSVKPSVNYVESRIALENNIYKLIDTPSFRLRPQTQIEKEGKKQIQELLKKSDLILWLVEEVDNEILLLSKYLKKIATPKILVVNKADVEGGGEESFFSFRVLRLEFWVAISALKTTNLDQLIKQIIMKKSTNTNNDVYK</sequence>
<dbReference type="EMBL" id="CAJVQC010148325">
    <property type="protein sequence ID" value="CAG8845799.1"/>
    <property type="molecule type" value="Genomic_DNA"/>
</dbReference>
<protein>
    <submittedName>
        <fullName evidence="1">4053_t:CDS:1</fullName>
    </submittedName>
</protein>
<evidence type="ECO:0000313" key="2">
    <source>
        <dbReference type="Proteomes" id="UP000789920"/>
    </source>
</evidence>
<feature type="non-terminal residue" evidence="1">
    <location>
        <position position="1"/>
    </location>
</feature>
<name>A0ACA9SPP6_9GLOM</name>
<accession>A0ACA9SPP6</accession>
<organism evidence="1 2">
    <name type="scientific">Racocetra persica</name>
    <dbReference type="NCBI Taxonomy" id="160502"/>
    <lineage>
        <taxon>Eukaryota</taxon>
        <taxon>Fungi</taxon>
        <taxon>Fungi incertae sedis</taxon>
        <taxon>Mucoromycota</taxon>
        <taxon>Glomeromycotina</taxon>
        <taxon>Glomeromycetes</taxon>
        <taxon>Diversisporales</taxon>
        <taxon>Gigasporaceae</taxon>
        <taxon>Racocetra</taxon>
    </lineage>
</organism>
<feature type="non-terminal residue" evidence="1">
    <location>
        <position position="163"/>
    </location>
</feature>
<comment type="caution">
    <text evidence="1">The sequence shown here is derived from an EMBL/GenBank/DDBJ whole genome shotgun (WGS) entry which is preliminary data.</text>
</comment>
<keyword evidence="2" id="KW-1185">Reference proteome</keyword>
<reference evidence="1" key="1">
    <citation type="submission" date="2021-06" db="EMBL/GenBank/DDBJ databases">
        <authorList>
            <person name="Kallberg Y."/>
            <person name="Tangrot J."/>
            <person name="Rosling A."/>
        </authorList>
    </citation>
    <scope>NUCLEOTIDE SEQUENCE</scope>
    <source>
        <strain evidence="1">MA461A</strain>
    </source>
</reference>
<gene>
    <name evidence="1" type="ORF">RPERSI_LOCUS33828</name>
</gene>
<dbReference type="Proteomes" id="UP000789920">
    <property type="component" value="Unassembled WGS sequence"/>
</dbReference>
<evidence type="ECO:0000313" key="1">
    <source>
        <dbReference type="EMBL" id="CAG8845799.1"/>
    </source>
</evidence>